<comment type="caution">
    <text evidence="4">The sequence shown here is derived from an EMBL/GenBank/DDBJ whole genome shotgun (WGS) entry which is preliminary data.</text>
</comment>
<dbReference type="PANTHER" id="PTHR18841">
    <property type="entry name" value="VITELLINE MEMBRANE OUTER LAYER PROTEIN I-RELATED"/>
    <property type="match status" value="1"/>
</dbReference>
<dbReference type="RefSeq" id="WP_054992394.1">
    <property type="nucleotide sequence ID" value="NZ_FNJH01000003.1"/>
</dbReference>
<feature type="chain" id="PRO_5006162971" evidence="2">
    <location>
        <begin position="25"/>
        <end position="547"/>
    </location>
</feature>
<evidence type="ECO:0000313" key="4">
    <source>
        <dbReference type="EMBL" id="KPW87967.1"/>
    </source>
</evidence>
<evidence type="ECO:0000256" key="2">
    <source>
        <dbReference type="SAM" id="SignalP"/>
    </source>
</evidence>
<reference evidence="4 6" key="1">
    <citation type="submission" date="2015-09" db="EMBL/GenBank/DDBJ databases">
        <title>Genome announcement of multiple Pseudomonas syringae strains.</title>
        <authorList>
            <person name="Thakur S."/>
            <person name="Wang P.W."/>
            <person name="Gong Y."/>
            <person name="Weir B.S."/>
            <person name="Guttman D.S."/>
        </authorList>
    </citation>
    <scope>NUCLEOTIDE SEQUENCE [LARGE SCALE GENOMIC DNA]</scope>
    <source>
        <strain evidence="4 6">ICMP19117</strain>
    </source>
</reference>
<keyword evidence="2" id="KW-0732">Signal</keyword>
<evidence type="ECO:0000259" key="3">
    <source>
        <dbReference type="Pfam" id="PF00149"/>
    </source>
</evidence>
<dbReference type="AlphaFoldDB" id="A0A0P9M923"/>
<feature type="signal peptide" evidence="2">
    <location>
        <begin position="1"/>
        <end position="24"/>
    </location>
</feature>
<evidence type="ECO:0000313" key="7">
    <source>
        <dbReference type="Proteomes" id="UP000183042"/>
    </source>
</evidence>
<dbReference type="SUPFAM" id="SSF56300">
    <property type="entry name" value="Metallo-dependent phosphatases"/>
    <property type="match status" value="1"/>
</dbReference>
<evidence type="ECO:0000313" key="5">
    <source>
        <dbReference type="EMBL" id="SDP29760.1"/>
    </source>
</evidence>
<dbReference type="EMBL" id="LJQB01000001">
    <property type="protein sequence ID" value="KPW87967.1"/>
    <property type="molecule type" value="Genomic_DNA"/>
</dbReference>
<dbReference type="InterPro" id="IPR036706">
    <property type="entry name" value="VOMI_sf"/>
</dbReference>
<keyword evidence="7" id="KW-1185">Reference proteome</keyword>
<feature type="domain" description="Calcineurin-like phosphoesterase" evidence="3">
    <location>
        <begin position="100"/>
        <end position="312"/>
    </location>
</feature>
<reference evidence="5 7" key="2">
    <citation type="submission" date="2016-10" db="EMBL/GenBank/DDBJ databases">
        <authorList>
            <person name="Varghese N."/>
            <person name="Submissions S."/>
        </authorList>
    </citation>
    <scope>NUCLEOTIDE SEQUENCE [LARGE SCALE GENOMIC DNA]</scope>
    <source>
        <strain evidence="5 7">DSM 14939</strain>
    </source>
</reference>
<dbReference type="CDD" id="cd00220">
    <property type="entry name" value="VMO-I"/>
    <property type="match status" value="1"/>
</dbReference>
<dbReference type="Gene3D" id="3.60.21.10">
    <property type="match status" value="1"/>
</dbReference>
<dbReference type="Pfam" id="PF03762">
    <property type="entry name" value="VOMI"/>
    <property type="match status" value="1"/>
</dbReference>
<dbReference type="GO" id="GO:0005615">
    <property type="term" value="C:extracellular space"/>
    <property type="evidence" value="ECO:0007669"/>
    <property type="project" value="TreeGrafter"/>
</dbReference>
<protein>
    <submittedName>
        <fullName evidence="5">Calcineurin-like phosphoesterase</fullName>
    </submittedName>
    <submittedName>
        <fullName evidence="4">VOMI family protein</fullName>
    </submittedName>
</protein>
<dbReference type="EMBL" id="FNJH01000003">
    <property type="protein sequence ID" value="SDP29760.1"/>
    <property type="molecule type" value="Genomic_DNA"/>
</dbReference>
<dbReference type="PROSITE" id="PS51257">
    <property type="entry name" value="PROKAR_LIPOPROTEIN"/>
    <property type="match status" value="1"/>
</dbReference>
<dbReference type="InterPro" id="IPR029052">
    <property type="entry name" value="Metallo-depent_PP-like"/>
</dbReference>
<evidence type="ECO:0000256" key="1">
    <source>
        <dbReference type="SAM" id="MobiDB-lite"/>
    </source>
</evidence>
<dbReference type="Proteomes" id="UP000050411">
    <property type="component" value="Unassembled WGS sequence"/>
</dbReference>
<dbReference type="SUPFAM" id="SSF51092">
    <property type="entry name" value="Vitelline membrane outer protein-I (VMO-I)"/>
    <property type="match status" value="1"/>
</dbReference>
<feature type="region of interest" description="Disordered" evidence="1">
    <location>
        <begin position="56"/>
        <end position="89"/>
    </location>
</feature>
<sequence>MSIYRFFSYAFFSVLLLVSGCGQALKSDRSGTGAMMAAAEPNGIVRHIMFASDPQYPWPKDTKNQESSLSDSVRGQGVSRPPLPQSSVKEVSAEDLIRNQYNAIQTWRAGAMGGSSNNPVIINGDMTAFGHEEERAFLYGALDSILSTNWYFGLGNHDYKNNVGDCVNDGCARDSMEDLIGRMGGNQMDYSVEESGFIHSTKKYSGSFAYFKDFGSVRYVQLNLDPSYIRWFYSSGVWTTNEFHVLSPVENGWLESVLMNARDNGKFVIVGMHDAEEWTRSSDSRTQAILTKFRKMLKEYEVSAIFAGHFHTSAGIYPGPYQGVPVFLSGSATDETFLIADINESERNFQVWLVKNNNPGAAENLGVFPLKRGVVVPPADEYDNAGGWGTWGPSAFCPDGQFINAFDVKAEEWQGDDDDTAVNAIVMYCHDNVGIRSKEGAWGDFSGYKRCPANEAVVGFQLKIEPSQGDGDDTGVDSVKLVCEGGQYIATPYDTSYGIWKKTYRCPAGTVAIGFETRVEDYQGDDDDKYDDDTALNGMRMRCGSKP</sequence>
<evidence type="ECO:0000313" key="6">
    <source>
        <dbReference type="Proteomes" id="UP000050411"/>
    </source>
</evidence>
<dbReference type="PATRIC" id="fig|200452.3.peg.281"/>
<name>A0A0P9M923_9PSED</name>
<organism evidence="4 6">
    <name type="scientific">Pseudomonas congelans</name>
    <dbReference type="NCBI Taxonomy" id="200452"/>
    <lineage>
        <taxon>Bacteria</taxon>
        <taxon>Pseudomonadati</taxon>
        <taxon>Pseudomonadota</taxon>
        <taxon>Gammaproteobacteria</taxon>
        <taxon>Pseudomonadales</taxon>
        <taxon>Pseudomonadaceae</taxon>
        <taxon>Pseudomonas</taxon>
    </lineage>
</organism>
<dbReference type="GO" id="GO:0016787">
    <property type="term" value="F:hydrolase activity"/>
    <property type="evidence" value="ECO:0007669"/>
    <property type="project" value="InterPro"/>
</dbReference>
<dbReference type="Pfam" id="PF00149">
    <property type="entry name" value="Metallophos"/>
    <property type="match status" value="1"/>
</dbReference>
<accession>A0A0P9M923</accession>
<dbReference type="Proteomes" id="UP000183042">
    <property type="component" value="Unassembled WGS sequence"/>
</dbReference>
<gene>
    <name evidence="4" type="ORF">ALO92_00216</name>
    <name evidence="5" type="ORF">SAMN05216596_103482</name>
</gene>
<proteinExistence type="predicted"/>
<dbReference type="GeneID" id="65075885"/>
<dbReference type="InterPro" id="IPR004843">
    <property type="entry name" value="Calcineurin-like_PHP"/>
</dbReference>
<dbReference type="PANTHER" id="PTHR18841:SF0">
    <property type="entry name" value="VITELLINE MEMBRANE OUTER LAYER 1 HOMOLOG A-RELATED"/>
    <property type="match status" value="1"/>
</dbReference>
<dbReference type="InterPro" id="IPR005515">
    <property type="entry name" value="VOMI"/>
</dbReference>
<dbReference type="Gene3D" id="2.100.10.20">
    <property type="entry name" value="Vitelline membrane outer layer protein I (VOMI)"/>
    <property type="match status" value="1"/>
</dbReference>